<organism evidence="2 3">
    <name type="scientific">Rugamonas apoptosis</name>
    <dbReference type="NCBI Taxonomy" id="2758570"/>
    <lineage>
        <taxon>Bacteria</taxon>
        <taxon>Pseudomonadati</taxon>
        <taxon>Pseudomonadota</taxon>
        <taxon>Betaproteobacteria</taxon>
        <taxon>Burkholderiales</taxon>
        <taxon>Oxalobacteraceae</taxon>
        <taxon>Telluria group</taxon>
        <taxon>Rugamonas</taxon>
    </lineage>
</organism>
<keyword evidence="2" id="KW-0547">Nucleotide-binding</keyword>
<name>A0A7W2F7S2_9BURK</name>
<dbReference type="GO" id="GO:0005829">
    <property type="term" value="C:cytosol"/>
    <property type="evidence" value="ECO:0007669"/>
    <property type="project" value="TreeGrafter"/>
</dbReference>
<dbReference type="AlphaFoldDB" id="A0A7W2F7S2"/>
<dbReference type="SUPFAM" id="SSF52540">
    <property type="entry name" value="P-loop containing nucleoside triphosphate hydrolases"/>
    <property type="match status" value="1"/>
</dbReference>
<dbReference type="Proteomes" id="UP000573499">
    <property type="component" value="Unassembled WGS sequence"/>
</dbReference>
<dbReference type="PANTHER" id="PTHR11070:SF2">
    <property type="entry name" value="ATP-DEPENDENT DNA HELICASE SRS2"/>
    <property type="match status" value="1"/>
</dbReference>
<dbReference type="Pfam" id="PF13245">
    <property type="entry name" value="AAA_19"/>
    <property type="match status" value="1"/>
</dbReference>
<keyword evidence="2" id="KW-0067">ATP-binding</keyword>
<dbReference type="GO" id="GO:0000725">
    <property type="term" value="P:recombinational repair"/>
    <property type="evidence" value="ECO:0007669"/>
    <property type="project" value="TreeGrafter"/>
</dbReference>
<dbReference type="GO" id="GO:0043138">
    <property type="term" value="F:3'-5' DNA helicase activity"/>
    <property type="evidence" value="ECO:0007669"/>
    <property type="project" value="TreeGrafter"/>
</dbReference>
<dbReference type="GO" id="GO:0003677">
    <property type="term" value="F:DNA binding"/>
    <property type="evidence" value="ECO:0007669"/>
    <property type="project" value="InterPro"/>
</dbReference>
<dbReference type="Gene3D" id="3.40.50.300">
    <property type="entry name" value="P-loop containing nucleotide triphosphate hydrolases"/>
    <property type="match status" value="2"/>
</dbReference>
<gene>
    <name evidence="2" type="ORF">H3H39_06475</name>
</gene>
<evidence type="ECO:0000313" key="2">
    <source>
        <dbReference type="EMBL" id="MBA5686698.1"/>
    </source>
</evidence>
<evidence type="ECO:0000313" key="3">
    <source>
        <dbReference type="Proteomes" id="UP000573499"/>
    </source>
</evidence>
<accession>A0A7W2F7S2</accession>
<dbReference type="EMBL" id="JACEZU010000002">
    <property type="protein sequence ID" value="MBA5686698.1"/>
    <property type="molecule type" value="Genomic_DNA"/>
</dbReference>
<dbReference type="PANTHER" id="PTHR11070">
    <property type="entry name" value="UVRD / RECB / PCRA DNA HELICASE FAMILY MEMBER"/>
    <property type="match status" value="1"/>
</dbReference>
<reference evidence="2 3" key="1">
    <citation type="submission" date="2020-07" db="EMBL/GenBank/DDBJ databases">
        <title>Novel species isolated from subtropical streams in China.</title>
        <authorList>
            <person name="Lu H."/>
        </authorList>
    </citation>
    <scope>NUCLEOTIDE SEQUENCE [LARGE SCALE GENOMIC DNA]</scope>
    <source>
        <strain evidence="2 3">LX47W</strain>
    </source>
</reference>
<sequence length="589" mass="65717">MPPMENSAQQKSPAVLAAEESLGKIYGCVNAGKSFLLEAGAGSGKTHSLVMALRYLIVSRGAQLARRNEKIACITFTNVASDEIKSRTDGHPVIFSSTIHAFCWSLIKDFQGFMREELPKLPDWEERLEEGGGIAGRAIAYELGFPSAKRDEKEITLHHDDVLALMVKLMGMPKFRRLLVSRYPVVFIDEYQDTNKHFVQALREHFIGKEGSPLLGFFGDHWQCIYGEDGCGKIEDDSLTLVEQKANFRSVRPIVEALNEMRPELPQAFSDPESKGQAMVFHTNGWAGKRRSGAGGHWTGDLPAEDAHAHLEALREKLGGEGWDFSERKTKILMLTHGVLASEQGYSGIAKAFLGRPGAYSKKEDKLVKFLLEIVEPVCSAYEGKRFGEMFLALGTGTPAIRSHADKAEWAKDMDELLALRAKGSIGNVIDHLKETRRPRLPDSIERNERELAQWTVGGVDEPSSSVKRLSDLRKVPYAEVVALAKFVDDHTPFSTKHGVKGAQFENVIVVAGRGWNHYDFNKLLEWLEDPASVPADRTAYERNRNLFYVACSRPKKRLAVLFTQKLSDPALDRLCKLFGKENVQAFDA</sequence>
<dbReference type="InterPro" id="IPR027417">
    <property type="entry name" value="P-loop_NTPase"/>
</dbReference>
<keyword evidence="2" id="KW-0378">Hydrolase</keyword>
<dbReference type="InterPro" id="IPR000212">
    <property type="entry name" value="DNA_helicase_UvrD/REP"/>
</dbReference>
<evidence type="ECO:0000256" key="1">
    <source>
        <dbReference type="ARBA" id="ARBA00034923"/>
    </source>
</evidence>
<keyword evidence="2" id="KW-0347">Helicase</keyword>
<comment type="caution">
    <text evidence="2">The sequence shown here is derived from an EMBL/GenBank/DDBJ whole genome shotgun (WGS) entry which is preliminary data.</text>
</comment>
<keyword evidence="3" id="KW-1185">Reference proteome</keyword>
<protein>
    <recommendedName>
        <fullName evidence="1">DNA 3'-5' helicase II</fullName>
    </recommendedName>
</protein>
<dbReference type="GO" id="GO:0005524">
    <property type="term" value="F:ATP binding"/>
    <property type="evidence" value="ECO:0007669"/>
    <property type="project" value="InterPro"/>
</dbReference>
<proteinExistence type="predicted"/>